<evidence type="ECO:0000313" key="2">
    <source>
        <dbReference type="Proteomes" id="UP000269041"/>
    </source>
</evidence>
<accession>A0A427U4T4</accession>
<reference evidence="1 2" key="1">
    <citation type="submission" date="2018-12" db="EMBL/GenBank/DDBJ databases">
        <title>Genomic taxonomy of the Vibrionaceae family.</title>
        <authorList>
            <person name="Gomez-Gil B."/>
            <person name="Enciso-Ibarra K."/>
        </authorList>
    </citation>
    <scope>NUCLEOTIDE SEQUENCE [LARGE SCALE GENOMIC DNA]</scope>
    <source>
        <strain evidence="1 2">CAIM 594</strain>
    </source>
</reference>
<keyword evidence="2" id="KW-1185">Reference proteome</keyword>
<evidence type="ECO:0000313" key="1">
    <source>
        <dbReference type="EMBL" id="RSD31673.1"/>
    </source>
</evidence>
<dbReference type="EMBL" id="RSFA01000025">
    <property type="protein sequence ID" value="RSD31673.1"/>
    <property type="molecule type" value="Genomic_DNA"/>
</dbReference>
<gene>
    <name evidence="1" type="ORF">EJA03_07530</name>
</gene>
<dbReference type="AlphaFoldDB" id="A0A427U4T4"/>
<sequence length="115" mass="13243">MAFPTNIHQSYHAHVYFNDKSSDFAAQLRSQVTQKFTLSVGRFNRKLVGPHTMWSFSITFKKEDFEVLVPWLDSARGKLSVLVHALTGDDFKDHTDFAYWLGKEVELDLTALNFS</sequence>
<dbReference type="Pfam" id="PF08883">
    <property type="entry name" value="DOPA_dioxygen"/>
    <property type="match status" value="1"/>
</dbReference>
<protein>
    <submittedName>
        <fullName evidence="1">4,5-dioxygenase</fullName>
    </submittedName>
</protein>
<proteinExistence type="predicted"/>
<dbReference type="SUPFAM" id="SSF143410">
    <property type="entry name" value="DOPA-like"/>
    <property type="match status" value="1"/>
</dbReference>
<dbReference type="InterPro" id="IPR014980">
    <property type="entry name" value="DOPA_dioxygen"/>
</dbReference>
<organism evidence="1 2">
    <name type="scientific">Vibrio pectenicida</name>
    <dbReference type="NCBI Taxonomy" id="62763"/>
    <lineage>
        <taxon>Bacteria</taxon>
        <taxon>Pseudomonadati</taxon>
        <taxon>Pseudomonadota</taxon>
        <taxon>Gammaproteobacteria</taxon>
        <taxon>Vibrionales</taxon>
        <taxon>Vibrionaceae</taxon>
        <taxon>Vibrio</taxon>
    </lineage>
</organism>
<dbReference type="PANTHER" id="PTHR36423:SF2">
    <property type="entry name" value="AFR070WP"/>
    <property type="match status" value="1"/>
</dbReference>
<dbReference type="Gene3D" id="3.30.70.1240">
    <property type="entry name" value="DOPA-like domains"/>
    <property type="match status" value="1"/>
</dbReference>
<keyword evidence="1" id="KW-0223">Dioxygenase</keyword>
<dbReference type="PIRSF" id="PIRSF028139">
    <property type="entry name" value="DOPA-diox_rel_Mll2280"/>
    <property type="match status" value="1"/>
</dbReference>
<dbReference type="InterPro" id="IPR023389">
    <property type="entry name" value="DOPA-like_sf"/>
</dbReference>
<dbReference type="Proteomes" id="UP000269041">
    <property type="component" value="Unassembled WGS sequence"/>
</dbReference>
<dbReference type="OrthoDB" id="572228at2"/>
<dbReference type="GO" id="GO:0051213">
    <property type="term" value="F:dioxygenase activity"/>
    <property type="evidence" value="ECO:0007669"/>
    <property type="project" value="UniProtKB-KW"/>
</dbReference>
<keyword evidence="1" id="KW-0560">Oxidoreductase</keyword>
<dbReference type="RefSeq" id="WP_125320629.1">
    <property type="nucleotide sequence ID" value="NZ_AP024889.1"/>
</dbReference>
<dbReference type="PANTHER" id="PTHR36423">
    <property type="entry name" value="AFR070WP"/>
    <property type="match status" value="1"/>
</dbReference>
<name>A0A427U4T4_9VIBR</name>
<comment type="caution">
    <text evidence="1">The sequence shown here is derived from an EMBL/GenBank/DDBJ whole genome shotgun (WGS) entry which is preliminary data.</text>
</comment>